<evidence type="ECO:0000313" key="8">
    <source>
        <dbReference type="RefSeq" id="XP_019895615.2"/>
    </source>
</evidence>
<keyword evidence="2" id="KW-0378">Hydrolase</keyword>
<dbReference type="OrthoDB" id="6415921at2759"/>
<feature type="signal peptide" evidence="4">
    <location>
        <begin position="1"/>
        <end position="23"/>
    </location>
</feature>
<dbReference type="EnsemblMetazoa" id="MDOA012207-RB">
    <property type="protein sequence ID" value="MDOA012207-PB"/>
    <property type="gene ID" value="MDOA012207"/>
</dbReference>
<dbReference type="Proteomes" id="UP001652621">
    <property type="component" value="Unplaced"/>
</dbReference>
<dbReference type="FunFam" id="3.40.50.1820:FF:000179">
    <property type="entry name" value="Lipase"/>
    <property type="match status" value="1"/>
</dbReference>
<dbReference type="GO" id="GO:0016042">
    <property type="term" value="P:lipid catabolic process"/>
    <property type="evidence" value="ECO:0007669"/>
    <property type="project" value="UniProtKB-KW"/>
</dbReference>
<accession>A0A9J7IJU1</accession>
<evidence type="ECO:0000256" key="1">
    <source>
        <dbReference type="ARBA" id="ARBA00010701"/>
    </source>
</evidence>
<keyword evidence="7" id="KW-1185">Reference proteome</keyword>
<accession>A0A1I8N702</accession>
<comment type="similarity">
    <text evidence="1 2">Belongs to the AB hydrolase superfamily. Lipase family.</text>
</comment>
<dbReference type="VEuPathDB" id="VectorBase:MDOMA2_013046"/>
<feature type="chain" id="PRO_5044561416" description="Lipase" evidence="4">
    <location>
        <begin position="24"/>
        <end position="435"/>
    </location>
</feature>
<dbReference type="Gene3D" id="3.40.50.1820">
    <property type="entry name" value="alpha/beta hydrolase"/>
    <property type="match status" value="1"/>
</dbReference>
<dbReference type="InterPro" id="IPR006693">
    <property type="entry name" value="AB_hydrolase_lipase"/>
</dbReference>
<feature type="active site" description="Nucleophile" evidence="3">
    <location>
        <position position="166"/>
    </location>
</feature>
<organism evidence="6">
    <name type="scientific">Musca domestica</name>
    <name type="common">House fly</name>
    <dbReference type="NCBI Taxonomy" id="7370"/>
    <lineage>
        <taxon>Eukaryota</taxon>
        <taxon>Metazoa</taxon>
        <taxon>Ecdysozoa</taxon>
        <taxon>Arthropoda</taxon>
        <taxon>Hexapoda</taxon>
        <taxon>Insecta</taxon>
        <taxon>Pterygota</taxon>
        <taxon>Neoptera</taxon>
        <taxon>Endopterygota</taxon>
        <taxon>Diptera</taxon>
        <taxon>Brachycera</taxon>
        <taxon>Muscomorpha</taxon>
        <taxon>Muscoidea</taxon>
        <taxon>Muscidae</taxon>
        <taxon>Musca</taxon>
    </lineage>
</organism>
<evidence type="ECO:0000259" key="5">
    <source>
        <dbReference type="Pfam" id="PF04083"/>
    </source>
</evidence>
<dbReference type="VEuPathDB" id="VectorBase:MDOA012207"/>
<dbReference type="STRING" id="7370.A0A1I8N702"/>
<dbReference type="GO" id="GO:0016788">
    <property type="term" value="F:hydrolase activity, acting on ester bonds"/>
    <property type="evidence" value="ECO:0007669"/>
    <property type="project" value="InterPro"/>
</dbReference>
<proteinExistence type="inferred from homology"/>
<dbReference type="InterPro" id="IPR029058">
    <property type="entry name" value="AB_hydrolase_fold"/>
</dbReference>
<evidence type="ECO:0000256" key="3">
    <source>
        <dbReference type="PIRSR" id="PIRSR000862-1"/>
    </source>
</evidence>
<gene>
    <name evidence="8" type="primary">LOC101897947</name>
</gene>
<dbReference type="Pfam" id="PF04083">
    <property type="entry name" value="Abhydro_lipase"/>
    <property type="match status" value="1"/>
</dbReference>
<evidence type="ECO:0000313" key="6">
    <source>
        <dbReference type="EnsemblMetazoa" id="MDOA012207-PB"/>
    </source>
</evidence>
<name>A0A1I8N702_MUSDO</name>
<reference evidence="8" key="2">
    <citation type="submission" date="2025-05" db="UniProtKB">
        <authorList>
            <consortium name="RefSeq"/>
        </authorList>
    </citation>
    <scope>IDENTIFICATION</scope>
    <source>
        <strain evidence="8">Aabys</strain>
        <tissue evidence="8">Whole body</tissue>
    </source>
</reference>
<dbReference type="SUPFAM" id="SSF53474">
    <property type="entry name" value="alpha/beta-Hydrolases"/>
    <property type="match status" value="1"/>
</dbReference>
<dbReference type="InterPro" id="IPR025483">
    <property type="entry name" value="Lipase_euk"/>
</dbReference>
<feature type="active site" description="Charge relay system" evidence="3">
    <location>
        <position position="339"/>
    </location>
</feature>
<dbReference type="PANTHER" id="PTHR11005">
    <property type="entry name" value="LYSOSOMAL ACID LIPASE-RELATED"/>
    <property type="match status" value="1"/>
</dbReference>
<keyword evidence="2" id="KW-0442">Lipid degradation</keyword>
<protein>
    <recommendedName>
        <fullName evidence="2">Lipase</fullName>
    </recommendedName>
</protein>
<keyword evidence="2" id="KW-0443">Lipid metabolism</keyword>
<feature type="active site" description="Charge relay system" evidence="3">
    <location>
        <position position="370"/>
    </location>
</feature>
<evidence type="ECO:0000256" key="2">
    <source>
        <dbReference type="PIRNR" id="PIRNR000862"/>
    </source>
</evidence>
<evidence type="ECO:0000256" key="4">
    <source>
        <dbReference type="SAM" id="SignalP"/>
    </source>
</evidence>
<dbReference type="eggNOG" id="KOG2624">
    <property type="taxonomic scope" value="Eukaryota"/>
</dbReference>
<dbReference type="KEGG" id="mde:101897947"/>
<reference evidence="6" key="1">
    <citation type="submission" date="2020-05" db="UniProtKB">
        <authorList>
            <consortium name="EnsemblMetazoa"/>
        </authorList>
    </citation>
    <scope>IDENTIFICATION</scope>
    <source>
        <strain evidence="6">Aabys</strain>
    </source>
</reference>
<feature type="domain" description="Partial AB-hydrolase lipase" evidence="5">
    <location>
        <begin position="29"/>
        <end position="91"/>
    </location>
</feature>
<keyword evidence="4" id="KW-0732">Signal</keyword>
<sequence length="435" mass="49673">MKTRIILILLGVIILQLIKPRIAKNTCDRVTEHGYLCENHTVTTKDGYLLTMFRIPHSPLRESQENEILPRPAVLLMHGTECSSDMWVLNGPNDGLPFLLANAGYDVWLANIRGNLYSRQHQTLSPSSREFMNFSWDEIGRYDIPAKIDYILSRTNQKKLHYIGFSMGTRIFMITMSTKPKYAEKIKTAQMLGPGVFLCHIRSRLPTLLAPIFGRPGVLSSIFGAMQGNALSDLMRSVLPGICRHNSNTCANYLQSMVGRDSPYVNQTLLADFFSTYPAGTSPRLTLHFLQLVNSCQFRSFDFGPNENKQKYGQLEPPAYDLKRIKLQMPIEMYFSDNDYLATIEDIRHLYKIMGNQLSLHRLNFEKYNHWDFILAKNVKTSINDCVVDKMQQYEGRSFNGSLCNNFRNKACLLSRLVECLFIDFTATAATTADK</sequence>
<dbReference type="PIRSF" id="PIRSF000862">
    <property type="entry name" value="Steryl_ester_lip"/>
    <property type="match status" value="1"/>
</dbReference>
<dbReference type="AlphaFoldDB" id="A0A1I8N702"/>
<dbReference type="GeneID" id="101897947"/>
<dbReference type="RefSeq" id="XP_019895615.2">
    <property type="nucleotide sequence ID" value="XM_020040056.2"/>
</dbReference>
<evidence type="ECO:0000313" key="7">
    <source>
        <dbReference type="Proteomes" id="UP001652621"/>
    </source>
</evidence>